<protein>
    <recommendedName>
        <fullName evidence="5">Tetratricopeptide repeat protein 8</fullName>
    </recommendedName>
</protein>
<organism evidence="3 4">
    <name type="scientific">Rhipicephalus sanguineus</name>
    <name type="common">Brown dog tick</name>
    <name type="synonym">Ixodes sanguineus</name>
    <dbReference type="NCBI Taxonomy" id="34632"/>
    <lineage>
        <taxon>Eukaryota</taxon>
        <taxon>Metazoa</taxon>
        <taxon>Ecdysozoa</taxon>
        <taxon>Arthropoda</taxon>
        <taxon>Chelicerata</taxon>
        <taxon>Arachnida</taxon>
        <taxon>Acari</taxon>
        <taxon>Parasitiformes</taxon>
        <taxon>Ixodida</taxon>
        <taxon>Ixodoidea</taxon>
        <taxon>Ixodidae</taxon>
        <taxon>Rhipicephalinae</taxon>
        <taxon>Rhipicephalus</taxon>
        <taxon>Rhipicephalus</taxon>
    </lineage>
</organism>
<dbReference type="InterPro" id="IPR011990">
    <property type="entry name" value="TPR-like_helical_dom_sf"/>
</dbReference>
<dbReference type="GO" id="GO:0097730">
    <property type="term" value="C:non-motile cilium"/>
    <property type="evidence" value="ECO:0007669"/>
    <property type="project" value="TreeGrafter"/>
</dbReference>
<keyword evidence="4" id="KW-1185">Reference proteome</keyword>
<evidence type="ECO:0008006" key="5">
    <source>
        <dbReference type="Google" id="ProtNLM"/>
    </source>
</evidence>
<dbReference type="InterPro" id="IPR019734">
    <property type="entry name" value="TPR_rpt"/>
</dbReference>
<gene>
    <name evidence="3" type="ORF">HPB52_017660</name>
</gene>
<dbReference type="Gene3D" id="1.25.40.10">
    <property type="entry name" value="Tetratricopeptide repeat domain"/>
    <property type="match status" value="1"/>
</dbReference>
<reference evidence="3" key="1">
    <citation type="journal article" date="2020" name="Cell">
        <title>Large-Scale Comparative Analyses of Tick Genomes Elucidate Their Genetic Diversity and Vector Capacities.</title>
        <authorList>
            <consortium name="Tick Genome and Microbiome Consortium (TIGMIC)"/>
            <person name="Jia N."/>
            <person name="Wang J."/>
            <person name="Shi W."/>
            <person name="Du L."/>
            <person name="Sun Y."/>
            <person name="Zhan W."/>
            <person name="Jiang J.F."/>
            <person name="Wang Q."/>
            <person name="Zhang B."/>
            <person name="Ji P."/>
            <person name="Bell-Sakyi L."/>
            <person name="Cui X.M."/>
            <person name="Yuan T.T."/>
            <person name="Jiang B.G."/>
            <person name="Yang W.F."/>
            <person name="Lam T.T."/>
            <person name="Chang Q.C."/>
            <person name="Ding S.J."/>
            <person name="Wang X.J."/>
            <person name="Zhu J.G."/>
            <person name="Ruan X.D."/>
            <person name="Zhao L."/>
            <person name="Wei J.T."/>
            <person name="Ye R.Z."/>
            <person name="Que T.C."/>
            <person name="Du C.H."/>
            <person name="Zhou Y.H."/>
            <person name="Cheng J.X."/>
            <person name="Dai P.F."/>
            <person name="Guo W.B."/>
            <person name="Han X.H."/>
            <person name="Huang E.J."/>
            <person name="Li L.F."/>
            <person name="Wei W."/>
            <person name="Gao Y.C."/>
            <person name="Liu J.Z."/>
            <person name="Shao H.Z."/>
            <person name="Wang X."/>
            <person name="Wang C.C."/>
            <person name="Yang T.C."/>
            <person name="Huo Q.B."/>
            <person name="Li W."/>
            <person name="Chen H.Y."/>
            <person name="Chen S.E."/>
            <person name="Zhou L.G."/>
            <person name="Ni X.B."/>
            <person name="Tian J.H."/>
            <person name="Sheng Y."/>
            <person name="Liu T."/>
            <person name="Pan Y.S."/>
            <person name="Xia L.Y."/>
            <person name="Li J."/>
            <person name="Zhao F."/>
            <person name="Cao W.C."/>
        </authorList>
    </citation>
    <scope>NUCLEOTIDE SEQUENCE</scope>
    <source>
        <strain evidence="3">Rsan-2018</strain>
    </source>
</reference>
<proteinExistence type="predicted"/>
<comment type="caution">
    <text evidence="3">The sequence shown here is derived from an EMBL/GenBank/DDBJ whole genome shotgun (WGS) entry which is preliminary data.</text>
</comment>
<dbReference type="Pfam" id="PF13424">
    <property type="entry name" value="TPR_12"/>
    <property type="match status" value="1"/>
</dbReference>
<dbReference type="PROSITE" id="PS50005">
    <property type="entry name" value="TPR"/>
    <property type="match status" value="1"/>
</dbReference>
<evidence type="ECO:0000313" key="3">
    <source>
        <dbReference type="EMBL" id="KAH7972823.1"/>
    </source>
</evidence>
<dbReference type="Proteomes" id="UP000821837">
    <property type="component" value="Chromosome 11"/>
</dbReference>
<dbReference type="GO" id="GO:0036064">
    <property type="term" value="C:ciliary basal body"/>
    <property type="evidence" value="ECO:0007669"/>
    <property type="project" value="TreeGrafter"/>
</dbReference>
<dbReference type="GO" id="GO:0034464">
    <property type="term" value="C:BBSome"/>
    <property type="evidence" value="ECO:0007669"/>
    <property type="project" value="InterPro"/>
</dbReference>
<dbReference type="PANTHER" id="PTHR44177">
    <property type="entry name" value="TETRATRICOPEPTIDE REPEAT PROTEIN 8"/>
    <property type="match status" value="1"/>
</dbReference>
<dbReference type="SUPFAM" id="SSF81901">
    <property type="entry name" value="HCP-like"/>
    <property type="match status" value="1"/>
</dbReference>
<feature type="region of interest" description="Disordered" evidence="2">
    <location>
        <begin position="83"/>
        <end position="148"/>
    </location>
</feature>
<evidence type="ECO:0000256" key="1">
    <source>
        <dbReference type="PROSITE-ProRule" id="PRU00339"/>
    </source>
</evidence>
<evidence type="ECO:0000313" key="4">
    <source>
        <dbReference type="Proteomes" id="UP000821837"/>
    </source>
</evidence>
<keyword evidence="1" id="KW-0802">TPR repeat</keyword>
<evidence type="ECO:0000256" key="2">
    <source>
        <dbReference type="SAM" id="MobiDB-lite"/>
    </source>
</evidence>
<reference evidence="3" key="2">
    <citation type="submission" date="2021-09" db="EMBL/GenBank/DDBJ databases">
        <authorList>
            <person name="Jia N."/>
            <person name="Wang J."/>
            <person name="Shi W."/>
            <person name="Du L."/>
            <person name="Sun Y."/>
            <person name="Zhan W."/>
            <person name="Jiang J."/>
            <person name="Wang Q."/>
            <person name="Zhang B."/>
            <person name="Ji P."/>
            <person name="Sakyi L.B."/>
            <person name="Cui X."/>
            <person name="Yuan T."/>
            <person name="Jiang B."/>
            <person name="Yang W."/>
            <person name="Lam T.T.-Y."/>
            <person name="Chang Q."/>
            <person name="Ding S."/>
            <person name="Wang X."/>
            <person name="Zhu J."/>
            <person name="Ruan X."/>
            <person name="Zhao L."/>
            <person name="Wei J."/>
            <person name="Que T."/>
            <person name="Du C."/>
            <person name="Cheng J."/>
            <person name="Dai P."/>
            <person name="Han X."/>
            <person name="Huang E."/>
            <person name="Gao Y."/>
            <person name="Liu J."/>
            <person name="Shao H."/>
            <person name="Ye R."/>
            <person name="Li L."/>
            <person name="Wei W."/>
            <person name="Wang X."/>
            <person name="Wang C."/>
            <person name="Huo Q."/>
            <person name="Li W."/>
            <person name="Guo W."/>
            <person name="Chen H."/>
            <person name="Chen S."/>
            <person name="Zhou L."/>
            <person name="Zhou L."/>
            <person name="Ni X."/>
            <person name="Tian J."/>
            <person name="Zhou Y."/>
            <person name="Sheng Y."/>
            <person name="Liu T."/>
            <person name="Pan Y."/>
            <person name="Xia L."/>
            <person name="Li J."/>
            <person name="Zhao F."/>
            <person name="Cao W."/>
        </authorList>
    </citation>
    <scope>NUCLEOTIDE SEQUENCE</scope>
    <source>
        <strain evidence="3">Rsan-2018</strain>
        <tissue evidence="3">Larvae</tissue>
    </source>
</reference>
<dbReference type="GO" id="GO:1905515">
    <property type="term" value="P:non-motile cilium assembly"/>
    <property type="evidence" value="ECO:0007669"/>
    <property type="project" value="InterPro"/>
</dbReference>
<dbReference type="VEuPathDB" id="VectorBase:RSAN_038984"/>
<dbReference type="AlphaFoldDB" id="A0A9D4QDP0"/>
<dbReference type="PANTHER" id="PTHR44177:SF1">
    <property type="entry name" value="TETRATRICOPEPTIDE REPEAT PROTEIN 8"/>
    <property type="match status" value="1"/>
</dbReference>
<sequence>MSGAAPQADKPGIAAPGMALVQRALSLYRRRHFTECAELCEQDSSSKQLQWLGMLALTQHAWLDELELEGLQSLAEELLDNQATAQTGRPGTSLRAPPPPTGGGRPMTREGRPLTGLRRRPRSRTATQQGVERALYTSAGRTARPTTAAPAVVPEFGRLGAAASGWPDKPWLSKPLFRFLYHQRGDVRQALQLASQERSTDCCGWWSLQRGRCLLRLGMLREAEQQFRKAAEAGDPQPRTFLWLAKVQLQMDQPLAAVEAYRRGLDRFPNEASLVAPMARVYEGLHDLQRSAKLYRELLSQDAVHVEAIACVATHHFYADQPEMALRFYRRLLQLGMPTAELYNNLALCCFYAQQYDMALTCFDRALALAEDQLLADVWYNLGLVALSSGDKTLATRAFRLALVYDNCHAESYNNLGVLELTSGNVDQV</sequence>
<dbReference type="SMART" id="SM00028">
    <property type="entry name" value="TPR"/>
    <property type="match status" value="4"/>
</dbReference>
<feature type="repeat" description="TPR" evidence="1">
    <location>
        <begin position="340"/>
        <end position="373"/>
    </location>
</feature>
<dbReference type="InterPro" id="IPR028796">
    <property type="entry name" value="BBS8"/>
</dbReference>
<accession>A0A9D4QDP0</accession>
<name>A0A9D4QDP0_RHISA</name>
<dbReference type="EMBL" id="JABSTV010001247">
    <property type="protein sequence ID" value="KAH7972823.1"/>
    <property type="molecule type" value="Genomic_DNA"/>
</dbReference>